<proteinExistence type="predicted"/>
<dbReference type="InterPro" id="IPR005021">
    <property type="entry name" value="Terminase_largesu-like"/>
</dbReference>
<feature type="domain" description="Terminase large subunit-like endonuclease" evidence="2">
    <location>
        <begin position="241"/>
        <end position="488"/>
    </location>
</feature>
<protein>
    <submittedName>
        <fullName evidence="3">Phage terminase-like protein, large subunit</fullName>
    </submittedName>
</protein>
<sequence>MADKGEIVLCKEMKLAVKKIKKDLKKPNIYIDHEKVEKAIEYMEKYFYKMYAWEKFVVALVVGCFEGDELLYDEIFIMMGRGNGKNGFISQLANYLQTHLHGVKNYGIDIVAMSEEQAKTSFDDVYNMLSEHPAICKKFFNRTKEVITFKKTNSYLKFRTNNAKSKDGLRPGCIIFDEVHAYENYDNIKVFTSALGKVKNPRIFYITTDGNVRGGVLDDFKEEAKQILNEEIKNSKMLPLIFKLDSIEEMEDVNLLEKANPSIKYNSDLRTQILKDIDKAKNRPQMMIELLTKRFNLPAEDLATVVAEWDDIVATNEELPDLKGFSCIGGLDFSSIRDFTSVVLLFKKDKKRYIMHHTFICYKSLEITNFKFDIELAKQKGLCTIIYDETIKAEYIADWFIEKAEDYNILKICCDSYRAAHVKEEFTNKGLPIEEVRNGSITHAKIAPLVEQIFAERTIKWGDDMMMRWYTNNVYVDTDKKGNKTFLKIEPIKRKTDGFFAFLHALSKDDELMQESTIKFYDCYTY</sequence>
<name>A0A9X8RJ04_CLODI</name>
<reference evidence="3 4" key="1">
    <citation type="submission" date="2017-02" db="EMBL/GenBank/DDBJ databases">
        <authorList>
            <consortium name="Pathogen Informatics"/>
        </authorList>
    </citation>
    <scope>NUCLEOTIDE SEQUENCE [LARGE SCALE GENOMIC DNA]</scope>
    <source>
        <strain evidence="3 4">VRECD0157</strain>
    </source>
</reference>
<dbReference type="PANTHER" id="PTHR41287:SF1">
    <property type="entry name" value="PROTEIN YMFN"/>
    <property type="match status" value="1"/>
</dbReference>
<evidence type="ECO:0000259" key="1">
    <source>
        <dbReference type="Pfam" id="PF03354"/>
    </source>
</evidence>
<dbReference type="GO" id="GO:0004519">
    <property type="term" value="F:endonuclease activity"/>
    <property type="evidence" value="ECO:0007669"/>
    <property type="project" value="InterPro"/>
</dbReference>
<evidence type="ECO:0000313" key="3">
    <source>
        <dbReference type="EMBL" id="SJS39617.1"/>
    </source>
</evidence>
<dbReference type="EMBL" id="FUPS01000006">
    <property type="protein sequence ID" value="SJS39617.1"/>
    <property type="molecule type" value="Genomic_DNA"/>
</dbReference>
<feature type="domain" description="Terminase large subunit-like ATPase" evidence="1">
    <location>
        <begin position="53"/>
        <end position="225"/>
    </location>
</feature>
<dbReference type="AlphaFoldDB" id="A0A9X8RJ04"/>
<organism evidence="3 4">
    <name type="scientific">Clostridioides difficile</name>
    <name type="common">Peptoclostridium difficile</name>
    <dbReference type="NCBI Taxonomy" id="1496"/>
    <lineage>
        <taxon>Bacteria</taxon>
        <taxon>Bacillati</taxon>
        <taxon>Bacillota</taxon>
        <taxon>Clostridia</taxon>
        <taxon>Peptostreptococcales</taxon>
        <taxon>Peptostreptococcaceae</taxon>
        <taxon>Clostridioides</taxon>
    </lineage>
</organism>
<dbReference type="InterPro" id="IPR027417">
    <property type="entry name" value="P-loop_NTPase"/>
</dbReference>
<dbReference type="Pfam" id="PF03354">
    <property type="entry name" value="TerL_ATPase"/>
    <property type="match status" value="1"/>
</dbReference>
<dbReference type="Proteomes" id="UP000189137">
    <property type="component" value="Unassembled WGS sequence"/>
</dbReference>
<comment type="caution">
    <text evidence="3">The sequence shown here is derived from an EMBL/GenBank/DDBJ whole genome shotgun (WGS) entry which is preliminary data.</text>
</comment>
<accession>A0A9X8RJ04</accession>
<dbReference type="PANTHER" id="PTHR41287">
    <property type="match status" value="1"/>
</dbReference>
<dbReference type="Pfam" id="PF20441">
    <property type="entry name" value="TerL_nuclease"/>
    <property type="match status" value="1"/>
</dbReference>
<gene>
    <name evidence="3" type="ORF">SAMEA3375112_01976</name>
</gene>
<dbReference type="InterPro" id="IPR046461">
    <property type="entry name" value="TerL_ATPase"/>
</dbReference>
<evidence type="ECO:0000259" key="2">
    <source>
        <dbReference type="Pfam" id="PF20441"/>
    </source>
</evidence>
<dbReference type="Gene3D" id="3.40.50.300">
    <property type="entry name" value="P-loop containing nucleotide triphosphate hydrolases"/>
    <property type="match status" value="1"/>
</dbReference>
<dbReference type="Gene3D" id="3.30.420.240">
    <property type="match status" value="1"/>
</dbReference>
<dbReference type="InterPro" id="IPR046462">
    <property type="entry name" value="TerL_nuclease"/>
</dbReference>
<evidence type="ECO:0000313" key="4">
    <source>
        <dbReference type="Proteomes" id="UP000189137"/>
    </source>
</evidence>